<keyword evidence="1" id="KW-0677">Repeat</keyword>
<dbReference type="InterPro" id="IPR032675">
    <property type="entry name" value="LRR_dom_sf"/>
</dbReference>
<proteinExistence type="predicted"/>
<feature type="compositionally biased region" description="Low complexity" evidence="2">
    <location>
        <begin position="124"/>
        <end position="136"/>
    </location>
</feature>
<dbReference type="Pfam" id="PF00560">
    <property type="entry name" value="LRR_1"/>
    <property type="match status" value="3"/>
</dbReference>
<feature type="compositionally biased region" description="Low complexity" evidence="2">
    <location>
        <begin position="105"/>
        <end position="114"/>
    </location>
</feature>
<dbReference type="PANTHER" id="PTHR48009">
    <property type="entry name" value="LEUCINE-RICH REPEAT (LRR) FAMILY PROTEIN"/>
    <property type="match status" value="1"/>
</dbReference>
<keyword evidence="3" id="KW-0732">Signal</keyword>
<dbReference type="Gene3D" id="3.80.10.10">
    <property type="entry name" value="Ribonuclease Inhibitor"/>
    <property type="match status" value="2"/>
</dbReference>
<gene>
    <name evidence="4" type="ORF">GOCE00092_LOCUS4563</name>
</gene>
<evidence type="ECO:0000256" key="1">
    <source>
        <dbReference type="ARBA" id="ARBA00022737"/>
    </source>
</evidence>
<evidence type="ECO:0000256" key="2">
    <source>
        <dbReference type="SAM" id="MobiDB-lite"/>
    </source>
</evidence>
<evidence type="ECO:0008006" key="5">
    <source>
        <dbReference type="Google" id="ProtNLM"/>
    </source>
</evidence>
<dbReference type="SUPFAM" id="SSF52058">
    <property type="entry name" value="L domain-like"/>
    <property type="match status" value="1"/>
</dbReference>
<protein>
    <recommendedName>
        <fullName evidence="5">Leucine-rich repeat-containing N-terminal plant-type domain-containing protein</fullName>
    </recommendedName>
</protein>
<dbReference type="InterPro" id="IPR001611">
    <property type="entry name" value="Leu-rich_rpt"/>
</dbReference>
<feature type="chain" id="PRO_5031053089" description="Leucine-rich repeat-containing N-terminal plant-type domain-containing protein" evidence="3">
    <location>
        <begin position="28"/>
        <end position="611"/>
    </location>
</feature>
<dbReference type="EMBL" id="HBGK01008772">
    <property type="protein sequence ID" value="CAD9275655.1"/>
    <property type="molecule type" value="Transcribed_RNA"/>
</dbReference>
<dbReference type="FunFam" id="3.80.10.10:FF:000383">
    <property type="entry name" value="Leucine-rich repeat receptor protein kinase EMS1"/>
    <property type="match status" value="1"/>
</dbReference>
<evidence type="ECO:0000256" key="3">
    <source>
        <dbReference type="SAM" id="SignalP"/>
    </source>
</evidence>
<feature type="signal peptide" evidence="3">
    <location>
        <begin position="1"/>
        <end position="27"/>
    </location>
</feature>
<dbReference type="InterPro" id="IPR053213">
    <property type="entry name" value="RLP29"/>
</dbReference>
<feature type="region of interest" description="Disordered" evidence="2">
    <location>
        <begin position="104"/>
        <end position="153"/>
    </location>
</feature>
<dbReference type="PANTHER" id="PTHR48009:SF4">
    <property type="entry name" value="LEUCINE-RICH REPEAT (LRR) FAMILY PROTEIN"/>
    <property type="match status" value="1"/>
</dbReference>
<name>A0A7S1UQP9_9STRA</name>
<dbReference type="AlphaFoldDB" id="A0A7S1UQP9"/>
<evidence type="ECO:0000313" key="4">
    <source>
        <dbReference type="EMBL" id="CAD9275655.1"/>
    </source>
</evidence>
<accession>A0A7S1UQP9</accession>
<sequence>MKTSSGRIVTAVALLVVADIATHVASADSAESPLRRKRNLFDVNEFTQQKPPHSSIGQRGTTPDYGLVRTAQSHPTVRLPSILEASGDAGWLVEDMMWVRQLQETSMSSSMSMSPTPPTPPTPSSDVPTRAPSATTPTPPNPPGSPTTAPAPACLEGTTKEAYLLDLLDDITDATTLQDTSTPQGEAFDFMVNTDTIDVCTYPTVEQRYILSTFYYSTDGPSWSSSTGWVDAGVAECSWQGVTCSGADVVNIVLASNLLGGELPPELVSLSTLNILGVFENNVGGTIPPLPAGFEELDVESNPIGGPAFPDSLPDSLEVLRVGSTAVTGSIPSDIDTSLPALRQLWLAMSGVTGSLPPTMSGLDSLESLIVFSLGLTGNLPPSFSTSLVVLQAQDNELTGEIPAGLYESTALTSLQLSSNELSGEIDPAIGDLVGLTDLRLEDNRLAGAIPEGIGGLTSLVNLLLNNNTLTGEIPDVFEEFDSLNFTDLGNNSLTGPIPESLISNPGVRILYLRINELSGSIPPFNEATNLRDLYLNDNQLTGEVPEVADGSLPNLNEYLLHNNLLTGVMPESVCALRSGELEDLWSDCAGAPPEIECESPDCCTRCFPQP</sequence>
<reference evidence="4" key="1">
    <citation type="submission" date="2021-01" db="EMBL/GenBank/DDBJ databases">
        <authorList>
            <person name="Corre E."/>
            <person name="Pelletier E."/>
            <person name="Niang G."/>
            <person name="Scheremetjew M."/>
            <person name="Finn R."/>
            <person name="Kale V."/>
            <person name="Holt S."/>
            <person name="Cochrane G."/>
            <person name="Meng A."/>
            <person name="Brown T."/>
            <person name="Cohen L."/>
        </authorList>
    </citation>
    <scope>NUCLEOTIDE SEQUENCE</scope>
    <source>
        <strain evidence="4">CCMP 410</strain>
    </source>
</reference>
<organism evidence="4">
    <name type="scientific">Grammatophora oceanica</name>
    <dbReference type="NCBI Taxonomy" id="210454"/>
    <lineage>
        <taxon>Eukaryota</taxon>
        <taxon>Sar</taxon>
        <taxon>Stramenopiles</taxon>
        <taxon>Ochrophyta</taxon>
        <taxon>Bacillariophyta</taxon>
        <taxon>Fragilariophyceae</taxon>
        <taxon>Fragilariophycidae</taxon>
        <taxon>Rhabdonematales</taxon>
        <taxon>Grammatophoraceae</taxon>
        <taxon>Grammatophora</taxon>
    </lineage>
</organism>